<proteinExistence type="predicted"/>
<name>A0A7D6EUJ4_9CYAN</name>
<evidence type="ECO:0000313" key="2">
    <source>
        <dbReference type="EMBL" id="QLL29785.1"/>
    </source>
</evidence>
<evidence type="ECO:0000313" key="3">
    <source>
        <dbReference type="Proteomes" id="UP000261812"/>
    </source>
</evidence>
<dbReference type="Pfam" id="PF14332">
    <property type="entry name" value="DUF4388"/>
    <property type="match status" value="1"/>
</dbReference>
<sequence length="284" mass="31694">MKITGYLSEFSLGEIFRFLEQGQKTGCLSIKPVEMAGMMPLIPQAQEYYIFFRLGQIVAAATSLDHQGLQRLIEQRGWLRPTTIQRLLPFCSLTGSLGLCLKTQGALEPEQLQLLFKQQVLTPIPHLFSLNEGWFKFDANHPLPFGEMTGLSASPMDISLAGLRLLRDWTALMDKLPLPSSAIASTIEGQPPYRLNRHEWQVWEYANGTMTLQEISEALSLPILEVQKICFRLMVVGIAEEIAGITAPSTTAPEPELIETTEISTSFLEGLFTFLKTKTHAQPA</sequence>
<gene>
    <name evidence="2" type="ORF">D3A95_02865</name>
</gene>
<reference evidence="3" key="1">
    <citation type="submission" date="2018-09" db="EMBL/GenBank/DDBJ databases">
        <title>Complete genome sequence of thermophilic cyanobacteria strain Thermosynechococcus elongatus PKUAC-SCTE542.</title>
        <authorList>
            <person name="Liang Y."/>
            <person name="Tang J."/>
            <person name="Daroch M."/>
        </authorList>
    </citation>
    <scope>NUCLEOTIDE SEQUENCE [LARGE SCALE GENOMIC DNA]</scope>
    <source>
        <strain evidence="3">E542</strain>
    </source>
</reference>
<accession>A0A7D6EUJ4</accession>
<organism evidence="2 3">
    <name type="scientific">Thermosynechococcus sichuanensis E542</name>
    <dbReference type="NCBI Taxonomy" id="2016101"/>
    <lineage>
        <taxon>Bacteria</taxon>
        <taxon>Bacillati</taxon>
        <taxon>Cyanobacteriota</taxon>
        <taxon>Cyanophyceae</taxon>
        <taxon>Acaryochloridales</taxon>
        <taxon>Thermosynechococcaceae</taxon>
        <taxon>Thermosynechococcus</taxon>
        <taxon>Thermosynechococcus sichuanensis</taxon>
    </lineage>
</organism>
<evidence type="ECO:0000259" key="1">
    <source>
        <dbReference type="Pfam" id="PF14332"/>
    </source>
</evidence>
<dbReference type="AlphaFoldDB" id="A0A7D6EUJ4"/>
<keyword evidence="3" id="KW-1185">Reference proteome</keyword>
<protein>
    <submittedName>
        <fullName evidence="2">DUF4388 domain-containing protein</fullName>
    </submittedName>
</protein>
<dbReference type="KEGG" id="tsq:D3A95_02865"/>
<dbReference type="EMBL" id="CP032152">
    <property type="protein sequence ID" value="QLL29785.1"/>
    <property type="molecule type" value="Genomic_DNA"/>
</dbReference>
<feature type="domain" description="PatA-like N-terminal" evidence="1">
    <location>
        <begin position="4"/>
        <end position="169"/>
    </location>
</feature>
<dbReference type="RefSeq" id="WP_181496156.1">
    <property type="nucleotide sequence ID" value="NZ_CP032152.1"/>
</dbReference>
<dbReference type="InterPro" id="IPR025497">
    <property type="entry name" value="PatA-like_N"/>
</dbReference>
<dbReference type="Proteomes" id="UP000261812">
    <property type="component" value="Chromosome"/>
</dbReference>